<protein>
    <submittedName>
        <fullName evidence="2">Uncharacterized protein</fullName>
    </submittedName>
</protein>
<dbReference type="Proteomes" id="UP000001603">
    <property type="component" value="Unassembled WGS sequence"/>
</dbReference>
<sequence length="110" mass="12806">MLGFGEILVDVCPMTHTQIKQRKADNLQKTFLWLIVIDYILLSFFLFQLGSLDLRTGTMISLLLIFYNGLLAFFCFHRANRTDDSYIIYPIISAILLAFVCFLYFFFLVA</sequence>
<accession>Q1ZWT5</accession>
<keyword evidence="1" id="KW-0812">Transmembrane</keyword>
<evidence type="ECO:0000313" key="2">
    <source>
        <dbReference type="EMBL" id="EAS65625.1"/>
    </source>
</evidence>
<gene>
    <name evidence="2" type="ORF">VAS14_09949</name>
</gene>
<feature type="transmembrane region" description="Helical" evidence="1">
    <location>
        <begin position="30"/>
        <end position="50"/>
    </location>
</feature>
<evidence type="ECO:0000256" key="1">
    <source>
        <dbReference type="SAM" id="Phobius"/>
    </source>
</evidence>
<proteinExistence type="predicted"/>
<dbReference type="EMBL" id="AAOJ01000001">
    <property type="protein sequence ID" value="EAS65625.1"/>
    <property type="molecule type" value="Genomic_DNA"/>
</dbReference>
<reference evidence="2 3" key="1">
    <citation type="journal article" date="2009" name="Proc. Natl. Acad. Sci. U.S.A.">
        <title>The genomic basis of trophic strategy in marine bacteria.</title>
        <authorList>
            <person name="Lauro F.M."/>
            <person name="McDougald D."/>
            <person name="Thomas T."/>
            <person name="Williams T.J."/>
            <person name="Egan S."/>
            <person name="Rice S."/>
            <person name="DeMaere M.Z."/>
            <person name="Ting L."/>
            <person name="Ertan H."/>
            <person name="Johnson J."/>
            <person name="Ferriera S."/>
            <person name="Lapidus A."/>
            <person name="Anderson I."/>
            <person name="Kyrpides N."/>
            <person name="Munk A.C."/>
            <person name="Detter C."/>
            <person name="Han C.S."/>
            <person name="Brown M.V."/>
            <person name="Robb F.T."/>
            <person name="Kjelleberg S."/>
            <person name="Cavicchioli R."/>
        </authorList>
    </citation>
    <scope>NUCLEOTIDE SEQUENCE [LARGE SCALE GENOMIC DNA]</scope>
    <source>
        <strain evidence="2 3">S14</strain>
    </source>
</reference>
<name>Q1ZWT5_PHOAS</name>
<keyword evidence="1" id="KW-1133">Transmembrane helix</keyword>
<keyword evidence="1" id="KW-0472">Membrane</keyword>
<dbReference type="AlphaFoldDB" id="Q1ZWT5"/>
<dbReference type="HOGENOM" id="CLU_181997_0_0_6"/>
<comment type="caution">
    <text evidence="2">The sequence shown here is derived from an EMBL/GenBank/DDBJ whole genome shotgun (WGS) entry which is preliminary data.</text>
</comment>
<dbReference type="eggNOG" id="ENOG5033C3I">
    <property type="taxonomic scope" value="Bacteria"/>
</dbReference>
<evidence type="ECO:0000313" key="3">
    <source>
        <dbReference type="Proteomes" id="UP000001603"/>
    </source>
</evidence>
<organism evidence="2 3">
    <name type="scientific">Photobacterium angustum (strain S14 / CCUG 15956)</name>
    <name type="common">Vibrio sp. (strain S14 / CCUG 15956)</name>
    <dbReference type="NCBI Taxonomy" id="314292"/>
    <lineage>
        <taxon>Bacteria</taxon>
        <taxon>Pseudomonadati</taxon>
        <taxon>Pseudomonadota</taxon>
        <taxon>Gammaproteobacteria</taxon>
        <taxon>Vibrionales</taxon>
        <taxon>Vibrionaceae</taxon>
        <taxon>Photobacterium</taxon>
    </lineage>
</organism>
<feature type="transmembrane region" description="Helical" evidence="1">
    <location>
        <begin position="86"/>
        <end position="107"/>
    </location>
</feature>
<feature type="transmembrane region" description="Helical" evidence="1">
    <location>
        <begin position="56"/>
        <end position="74"/>
    </location>
</feature>